<evidence type="ECO:0000313" key="2">
    <source>
        <dbReference type="EMBL" id="CAB5031073.1"/>
    </source>
</evidence>
<reference evidence="2" key="1">
    <citation type="submission" date="2020-05" db="EMBL/GenBank/DDBJ databases">
        <authorList>
            <person name="Chiriac C."/>
            <person name="Salcher M."/>
            <person name="Ghai R."/>
            <person name="Kavagutti S V."/>
        </authorList>
    </citation>
    <scope>NUCLEOTIDE SEQUENCE</scope>
</reference>
<organism evidence="2">
    <name type="scientific">freshwater metagenome</name>
    <dbReference type="NCBI Taxonomy" id="449393"/>
    <lineage>
        <taxon>unclassified sequences</taxon>
        <taxon>metagenomes</taxon>
        <taxon>ecological metagenomes</taxon>
    </lineage>
</organism>
<protein>
    <submittedName>
        <fullName evidence="2">Unannotated protein</fullName>
    </submittedName>
</protein>
<accession>A0A6J7RQ57</accession>
<name>A0A6J7RQ57_9ZZZZ</name>
<dbReference type="EMBL" id="CAFBPV010000053">
    <property type="protein sequence ID" value="CAB5031073.1"/>
    <property type="molecule type" value="Genomic_DNA"/>
</dbReference>
<feature type="region of interest" description="Disordered" evidence="1">
    <location>
        <begin position="38"/>
        <end position="57"/>
    </location>
</feature>
<proteinExistence type="predicted"/>
<sequence length="57" mass="6001">MMTMTVALGTSTPTSITVVDINTSISPAENADMVESFTSLESRPCKGATRKPEKGPL</sequence>
<gene>
    <name evidence="2" type="ORF">UFOPK4165_00665</name>
</gene>
<evidence type="ECO:0000256" key="1">
    <source>
        <dbReference type="SAM" id="MobiDB-lite"/>
    </source>
</evidence>
<dbReference type="AlphaFoldDB" id="A0A6J7RQ57"/>